<dbReference type="EMBL" id="CACVBM020000621">
    <property type="protein sequence ID" value="CAA7021463.1"/>
    <property type="molecule type" value="Genomic_DNA"/>
</dbReference>
<dbReference type="Proteomes" id="UP000467841">
    <property type="component" value="Unassembled WGS sequence"/>
</dbReference>
<proteinExistence type="predicted"/>
<protein>
    <submittedName>
        <fullName evidence="1">Uncharacterized protein</fullName>
    </submittedName>
</protein>
<comment type="caution">
    <text evidence="1">The sequence shown here is derived from an EMBL/GenBank/DDBJ whole genome shotgun (WGS) entry which is preliminary data.</text>
</comment>
<name>A0A6D2I8J4_9BRAS</name>
<keyword evidence="2" id="KW-1185">Reference proteome</keyword>
<accession>A0A6D2I8J4</accession>
<evidence type="ECO:0000313" key="1">
    <source>
        <dbReference type="EMBL" id="CAA7021463.1"/>
    </source>
</evidence>
<evidence type="ECO:0000313" key="2">
    <source>
        <dbReference type="Proteomes" id="UP000467841"/>
    </source>
</evidence>
<organism evidence="1 2">
    <name type="scientific">Microthlaspi erraticum</name>
    <dbReference type="NCBI Taxonomy" id="1685480"/>
    <lineage>
        <taxon>Eukaryota</taxon>
        <taxon>Viridiplantae</taxon>
        <taxon>Streptophyta</taxon>
        <taxon>Embryophyta</taxon>
        <taxon>Tracheophyta</taxon>
        <taxon>Spermatophyta</taxon>
        <taxon>Magnoliopsida</taxon>
        <taxon>eudicotyledons</taxon>
        <taxon>Gunneridae</taxon>
        <taxon>Pentapetalae</taxon>
        <taxon>rosids</taxon>
        <taxon>malvids</taxon>
        <taxon>Brassicales</taxon>
        <taxon>Brassicaceae</taxon>
        <taxon>Coluteocarpeae</taxon>
        <taxon>Microthlaspi</taxon>
    </lineage>
</organism>
<sequence length="108" mass="13010">MKTVSWELYDISWTRFSHFSRHDELIDAPIRFIWYKKRDKEMKTVNYVYDECSEDMFMLIYFAKEAGEAEIFIEYDCTVHIEPLASQYLTSSKHEDRQEGGNETVNNF</sequence>
<dbReference type="AlphaFoldDB" id="A0A6D2I8J4"/>
<dbReference type="OrthoDB" id="1114121at2759"/>
<reference evidence="1" key="1">
    <citation type="submission" date="2020-01" db="EMBL/GenBank/DDBJ databases">
        <authorList>
            <person name="Mishra B."/>
        </authorList>
    </citation>
    <scope>NUCLEOTIDE SEQUENCE [LARGE SCALE GENOMIC DNA]</scope>
</reference>
<gene>
    <name evidence="1" type="ORF">MERR_LOCUS8698</name>
</gene>